<reference evidence="1 2" key="1">
    <citation type="journal article" date="2020" name="bioRxiv">
        <title>Whole genome comparisons of ergot fungi reveals the divergence and evolution of species within the genus Claviceps are the result of varying mechanisms driving genome evolution and host range expansion.</title>
        <authorList>
            <person name="Wyka S.A."/>
            <person name="Mondo S.J."/>
            <person name="Liu M."/>
            <person name="Dettman J."/>
            <person name="Nalam V."/>
            <person name="Broders K.D."/>
        </authorList>
    </citation>
    <scope>NUCLEOTIDE SEQUENCE [LARGE SCALE GENOMIC DNA]</scope>
    <source>
        <strain evidence="1 2">LM576</strain>
    </source>
</reference>
<proteinExistence type="predicted"/>
<protein>
    <submittedName>
        <fullName evidence="1">Uncharacterized protein</fullName>
    </submittedName>
</protein>
<dbReference type="EMBL" id="SRQM01000219">
    <property type="protein sequence ID" value="KAG6115533.1"/>
    <property type="molecule type" value="Genomic_DNA"/>
</dbReference>
<keyword evidence="2" id="KW-1185">Reference proteome</keyword>
<dbReference type="AlphaFoldDB" id="A0A9P7TX34"/>
<accession>A0A9P7TX34</accession>
<organism evidence="1 2">
    <name type="scientific">Claviceps humidiphila</name>
    <dbReference type="NCBI Taxonomy" id="1294629"/>
    <lineage>
        <taxon>Eukaryota</taxon>
        <taxon>Fungi</taxon>
        <taxon>Dikarya</taxon>
        <taxon>Ascomycota</taxon>
        <taxon>Pezizomycotina</taxon>
        <taxon>Sordariomycetes</taxon>
        <taxon>Hypocreomycetidae</taxon>
        <taxon>Hypocreales</taxon>
        <taxon>Clavicipitaceae</taxon>
        <taxon>Claviceps</taxon>
    </lineage>
</organism>
<comment type="caution">
    <text evidence="1">The sequence shown here is derived from an EMBL/GenBank/DDBJ whole genome shotgun (WGS) entry which is preliminary data.</text>
</comment>
<evidence type="ECO:0000313" key="1">
    <source>
        <dbReference type="EMBL" id="KAG6115533.1"/>
    </source>
</evidence>
<name>A0A9P7TX34_9HYPO</name>
<dbReference type="Proteomes" id="UP000732380">
    <property type="component" value="Unassembled WGS sequence"/>
</dbReference>
<gene>
    <name evidence="1" type="ORF">E4U13_002667</name>
</gene>
<evidence type="ECO:0000313" key="2">
    <source>
        <dbReference type="Proteomes" id="UP000732380"/>
    </source>
</evidence>
<sequence>MSMRMPLLRRILMRVSLQVEEVTDVKDVTAIGDITPIEDAVVVEDITAVEDVATVKDVTDEDLPLRPIQSLEGLDEDTPESVAQDALWTMTLISEASPPLDKRESMSVTDMIDEDELPLPLSVPLVREKTVKGNARAFSEIWGCSKALQDHHP</sequence>